<protein>
    <submittedName>
        <fullName evidence="2">Dienelactone hydrolase family protein</fullName>
    </submittedName>
</protein>
<keyword evidence="3" id="KW-1185">Reference proteome</keyword>
<dbReference type="InterPro" id="IPR051049">
    <property type="entry name" value="Dienelactone_hydrolase-like"/>
</dbReference>
<keyword evidence="2" id="KW-0378">Hydrolase</keyword>
<evidence type="ECO:0000313" key="3">
    <source>
        <dbReference type="Proteomes" id="UP000515728"/>
    </source>
</evidence>
<dbReference type="AlphaFoldDB" id="A0A7G7MT76"/>
<dbReference type="Proteomes" id="UP000515728">
    <property type="component" value="Chromosome"/>
</dbReference>
<reference evidence="2 3" key="1">
    <citation type="submission" date="2020-08" db="EMBL/GenBank/DDBJ databases">
        <authorList>
            <person name="Mo P."/>
        </authorList>
    </citation>
    <scope>NUCLEOTIDE SEQUENCE [LARGE SCALE GENOMIC DNA]</scope>
    <source>
        <strain evidence="2 3">CGMCC 4.1532</strain>
    </source>
</reference>
<dbReference type="InterPro" id="IPR002925">
    <property type="entry name" value="Dienelactn_hydro"/>
</dbReference>
<sequence>MPGTLPAGHDPAVRSRNRRVPVLDHVVTTADGDCPVTLHLPDEGSGPWPAVILYPDAGGTRETMRAMADRLAATGDGYAVLLPDVYYRTPGWAPFDLATVFTEDEERGRLMGMVKSVTAAHYRTDVDAYLDFLSAASEVSGDAVGTTGYCMGGRASLIVAPHRPDRIAATASFHGGGLASAEDPDSPHLRAGEIRSTVYVAGATDDGSFDDAARDRLEQALSAAGVTHTIETYPAAHGFAVPDNPTFDEDAAARHWAALETLYAEALPRA</sequence>
<accession>A0A7G7MT76</accession>
<dbReference type="PANTHER" id="PTHR46623">
    <property type="entry name" value="CARBOXYMETHYLENEBUTENOLIDASE-RELATED"/>
    <property type="match status" value="1"/>
</dbReference>
<dbReference type="GO" id="GO:0016787">
    <property type="term" value="F:hydrolase activity"/>
    <property type="evidence" value="ECO:0007669"/>
    <property type="project" value="UniProtKB-KW"/>
</dbReference>
<dbReference type="PANTHER" id="PTHR46623:SF10">
    <property type="entry name" value="CARBOXYMETHYLENEBUTENOLIDASE HOMOLOG"/>
    <property type="match status" value="1"/>
</dbReference>
<feature type="domain" description="Dienelactone hydrolase" evidence="1">
    <location>
        <begin position="41"/>
        <end position="262"/>
    </location>
</feature>
<dbReference type="EMBL" id="CP060131">
    <property type="protein sequence ID" value="QNG55987.1"/>
    <property type="molecule type" value="Genomic_DNA"/>
</dbReference>
<gene>
    <name evidence="2" type="ORF">H6H00_31315</name>
</gene>
<name>A0A7G7MT76_9PSEU</name>
<organism evidence="2 3">
    <name type="scientific">Pseudonocardia petroleophila</name>
    <dbReference type="NCBI Taxonomy" id="37331"/>
    <lineage>
        <taxon>Bacteria</taxon>
        <taxon>Bacillati</taxon>
        <taxon>Actinomycetota</taxon>
        <taxon>Actinomycetes</taxon>
        <taxon>Pseudonocardiales</taxon>
        <taxon>Pseudonocardiaceae</taxon>
        <taxon>Pseudonocardia</taxon>
    </lineage>
</organism>
<evidence type="ECO:0000259" key="1">
    <source>
        <dbReference type="Pfam" id="PF01738"/>
    </source>
</evidence>
<dbReference type="SUPFAM" id="SSF53474">
    <property type="entry name" value="alpha/beta-Hydrolases"/>
    <property type="match status" value="1"/>
</dbReference>
<dbReference type="Pfam" id="PF01738">
    <property type="entry name" value="DLH"/>
    <property type="match status" value="1"/>
</dbReference>
<dbReference type="KEGG" id="ppel:H6H00_31315"/>
<evidence type="ECO:0000313" key="2">
    <source>
        <dbReference type="EMBL" id="QNG55987.1"/>
    </source>
</evidence>
<proteinExistence type="predicted"/>
<dbReference type="InterPro" id="IPR029058">
    <property type="entry name" value="AB_hydrolase_fold"/>
</dbReference>
<dbReference type="Gene3D" id="3.40.50.1820">
    <property type="entry name" value="alpha/beta hydrolase"/>
    <property type="match status" value="1"/>
</dbReference>